<dbReference type="AlphaFoldDB" id="A0A084WGS7"/>
<proteinExistence type="predicted"/>
<organism evidence="2">
    <name type="scientific">Anopheles sinensis</name>
    <name type="common">Mosquito</name>
    <dbReference type="NCBI Taxonomy" id="74873"/>
    <lineage>
        <taxon>Eukaryota</taxon>
        <taxon>Metazoa</taxon>
        <taxon>Ecdysozoa</taxon>
        <taxon>Arthropoda</taxon>
        <taxon>Hexapoda</taxon>
        <taxon>Insecta</taxon>
        <taxon>Pterygota</taxon>
        <taxon>Neoptera</taxon>
        <taxon>Endopterygota</taxon>
        <taxon>Diptera</taxon>
        <taxon>Nematocera</taxon>
        <taxon>Culicoidea</taxon>
        <taxon>Culicidae</taxon>
        <taxon>Anophelinae</taxon>
        <taxon>Anopheles</taxon>
    </lineage>
</organism>
<evidence type="ECO:0000313" key="4">
    <source>
        <dbReference type="Proteomes" id="UP000030765"/>
    </source>
</evidence>
<keyword evidence="4" id="KW-1185">Reference proteome</keyword>
<sequence length="72" mass="8357">MKEVEMEFPLEHAPPFENLDPGERACLEPMLGSRLEFFSEENLPSGDFIRFPRLRDRGYFAADHPSIGVDRF</sequence>
<dbReference type="Proteomes" id="UP000030765">
    <property type="component" value="Unassembled WGS sequence"/>
</dbReference>
<dbReference type="VEuPathDB" id="VectorBase:ASIC017524"/>
<evidence type="ECO:0000313" key="2">
    <source>
        <dbReference type="EMBL" id="KFB49421.1"/>
    </source>
</evidence>
<feature type="region of interest" description="Disordered" evidence="1">
    <location>
        <begin position="1"/>
        <end position="21"/>
    </location>
</feature>
<reference evidence="3" key="2">
    <citation type="submission" date="2020-05" db="UniProtKB">
        <authorList>
            <consortium name="EnsemblMetazoa"/>
        </authorList>
    </citation>
    <scope>IDENTIFICATION</scope>
</reference>
<dbReference type="EMBL" id="ATLV01023713">
    <property type="status" value="NOT_ANNOTATED_CDS"/>
    <property type="molecule type" value="Genomic_DNA"/>
</dbReference>
<accession>A0A084WGS7</accession>
<gene>
    <name evidence="2" type="ORF">ZHAS_00017524</name>
</gene>
<name>A0A084WGS7_ANOSI</name>
<evidence type="ECO:0000313" key="3">
    <source>
        <dbReference type="EnsemblMetazoa" id="ASIC017524-PA"/>
    </source>
</evidence>
<protein>
    <submittedName>
        <fullName evidence="2 3">Membrane protein TerC, possibly involved in tellurium resistance</fullName>
    </submittedName>
</protein>
<dbReference type="EMBL" id="KE525345">
    <property type="protein sequence ID" value="KFB49421.1"/>
    <property type="molecule type" value="Genomic_DNA"/>
</dbReference>
<evidence type="ECO:0000256" key="1">
    <source>
        <dbReference type="SAM" id="MobiDB-lite"/>
    </source>
</evidence>
<reference evidence="2 4" key="1">
    <citation type="journal article" date="2014" name="BMC Genomics">
        <title>Genome sequence of Anopheles sinensis provides insight into genetics basis of mosquito competence for malaria parasites.</title>
        <authorList>
            <person name="Zhou D."/>
            <person name="Zhang D."/>
            <person name="Ding G."/>
            <person name="Shi L."/>
            <person name="Hou Q."/>
            <person name="Ye Y."/>
            <person name="Xu Y."/>
            <person name="Zhou H."/>
            <person name="Xiong C."/>
            <person name="Li S."/>
            <person name="Yu J."/>
            <person name="Hong S."/>
            <person name="Yu X."/>
            <person name="Zou P."/>
            <person name="Chen C."/>
            <person name="Chang X."/>
            <person name="Wang W."/>
            <person name="Lv Y."/>
            <person name="Sun Y."/>
            <person name="Ma L."/>
            <person name="Shen B."/>
            <person name="Zhu C."/>
        </authorList>
    </citation>
    <scope>NUCLEOTIDE SEQUENCE [LARGE SCALE GENOMIC DNA]</scope>
</reference>
<dbReference type="EnsemblMetazoa" id="ASIC017524-RA">
    <property type="protein sequence ID" value="ASIC017524-PA"/>
    <property type="gene ID" value="ASIC017524"/>
</dbReference>